<gene>
    <name evidence="3" type="ORF">GPY61_12775</name>
</gene>
<protein>
    <submittedName>
        <fullName evidence="3">FAD-dependent oxidoreductase</fullName>
    </submittedName>
</protein>
<evidence type="ECO:0000259" key="1">
    <source>
        <dbReference type="Pfam" id="PF01494"/>
    </source>
</evidence>
<feature type="domain" description="2,6-dihydroxypyridine 3-monooxygenase substrate binding" evidence="2">
    <location>
        <begin position="166"/>
        <end position="293"/>
    </location>
</feature>
<evidence type="ECO:0000259" key="2">
    <source>
        <dbReference type="Pfam" id="PF22607"/>
    </source>
</evidence>
<dbReference type="InterPro" id="IPR053212">
    <property type="entry name" value="DHP_3-monooxygenase"/>
</dbReference>
<keyword evidence="4" id="KW-1185">Reference proteome</keyword>
<proteinExistence type="predicted"/>
<accession>A0A7X3FZA8</accession>
<dbReference type="PANTHER" id="PTHR47469">
    <property type="entry name" value="MONOOXYGENASE-LIKE"/>
    <property type="match status" value="1"/>
</dbReference>
<comment type="caution">
    <text evidence="3">The sequence shown here is derived from an EMBL/GenBank/DDBJ whole genome shotgun (WGS) entry which is preliminary data.</text>
</comment>
<organism evidence="3 4">
    <name type="scientific">Massilia cellulosiltytica</name>
    <dbReference type="NCBI Taxonomy" id="2683234"/>
    <lineage>
        <taxon>Bacteria</taxon>
        <taxon>Pseudomonadati</taxon>
        <taxon>Pseudomonadota</taxon>
        <taxon>Betaproteobacteria</taxon>
        <taxon>Burkholderiales</taxon>
        <taxon>Oxalobacteraceae</taxon>
        <taxon>Telluria group</taxon>
        <taxon>Massilia</taxon>
    </lineage>
</organism>
<feature type="domain" description="FAD-binding" evidence="1">
    <location>
        <begin position="298"/>
        <end position="361"/>
    </location>
</feature>
<dbReference type="SUPFAM" id="SSF51905">
    <property type="entry name" value="FAD/NAD(P)-binding domain"/>
    <property type="match status" value="1"/>
</dbReference>
<dbReference type="SUPFAM" id="SSF54373">
    <property type="entry name" value="FAD-linked reductases, C-terminal domain"/>
    <property type="match status" value="1"/>
</dbReference>
<dbReference type="Pfam" id="PF22607">
    <property type="entry name" value="FAD_binding-like"/>
    <property type="match status" value="1"/>
</dbReference>
<dbReference type="InterPro" id="IPR036188">
    <property type="entry name" value="FAD/NAD-bd_sf"/>
</dbReference>
<evidence type="ECO:0000313" key="4">
    <source>
        <dbReference type="Proteomes" id="UP000443353"/>
    </source>
</evidence>
<dbReference type="EMBL" id="WSES01000003">
    <property type="protein sequence ID" value="MVW60804.1"/>
    <property type="molecule type" value="Genomic_DNA"/>
</dbReference>
<dbReference type="PANTHER" id="PTHR47469:SF2">
    <property type="entry name" value="OS06G0597600 PROTEIN"/>
    <property type="match status" value="1"/>
</dbReference>
<dbReference type="PRINTS" id="PR00420">
    <property type="entry name" value="RNGMNOXGNASE"/>
</dbReference>
<dbReference type="Pfam" id="PF01494">
    <property type="entry name" value="FAD_binding_3"/>
    <property type="match status" value="2"/>
</dbReference>
<sequence>MIMTKGTVAVIGGSLGGLFAANLLLRAGWEVNVYERVSEELAERGAGVVTHPELFDVLAALGIDDADIGVEVASRLTLDRDGGVVGEHAHPQVLTAWGRLYALLRAALPDACCHSGKHLVGVDQDEHGVTASFADGTRATADLLVAADGIRSSVRQLLAPDVQPRYAGYVAWRGLVDESALSAETHARLFGHFGFCLPPREQMLGYPVAGAGNAMEPGRRRYNFVWYRPADEAEVLRLSTDDAGRVYEKGIPPPLIAGSVLREIRAVAGQSLAPQFAEVVARTAQPFFQPIYDLESPRLAFGRVALLGDAAFVARPHCGMGVTKAAGDAQALADWLARLPVGPALEAYSRERVAYGMRIVAHARHLGAYMQAQLATEHEMRMAERYRTPDAVMRETAVPPRFDEAGAHAAAG</sequence>
<dbReference type="GO" id="GO:0071949">
    <property type="term" value="F:FAD binding"/>
    <property type="evidence" value="ECO:0007669"/>
    <property type="project" value="InterPro"/>
</dbReference>
<name>A0A7X3FZA8_9BURK</name>
<dbReference type="Proteomes" id="UP000443353">
    <property type="component" value="Unassembled WGS sequence"/>
</dbReference>
<dbReference type="InterPro" id="IPR002938">
    <property type="entry name" value="FAD-bd"/>
</dbReference>
<dbReference type="NCBIfam" id="NF005566">
    <property type="entry name" value="PRK07236.1"/>
    <property type="match status" value="1"/>
</dbReference>
<reference evidence="3 4" key="1">
    <citation type="submission" date="2019-12" db="EMBL/GenBank/DDBJ databases">
        <authorList>
            <person name="Li C."/>
            <person name="Zhao J."/>
        </authorList>
    </citation>
    <scope>NUCLEOTIDE SEQUENCE [LARGE SCALE GENOMIC DNA]</scope>
    <source>
        <strain evidence="3 4">NEAU-DD11</strain>
    </source>
</reference>
<dbReference type="InterPro" id="IPR054707">
    <property type="entry name" value="DhpH_subs-bd"/>
</dbReference>
<dbReference type="Gene3D" id="3.50.50.60">
    <property type="entry name" value="FAD/NAD(P)-binding domain"/>
    <property type="match status" value="2"/>
</dbReference>
<dbReference type="AlphaFoldDB" id="A0A7X3FZA8"/>
<feature type="domain" description="FAD-binding" evidence="1">
    <location>
        <begin position="7"/>
        <end position="161"/>
    </location>
</feature>
<evidence type="ECO:0000313" key="3">
    <source>
        <dbReference type="EMBL" id="MVW60804.1"/>
    </source>
</evidence>